<dbReference type="HAMAP" id="MF_00328">
    <property type="entry name" value="Guanylate_kinase"/>
    <property type="match status" value="1"/>
</dbReference>
<dbReference type="AlphaFoldDB" id="A0A0G4K721"/>
<evidence type="ECO:0000256" key="9">
    <source>
        <dbReference type="HAMAP-Rule" id="MF_00328"/>
    </source>
</evidence>
<name>A0A0G4K721_9SPIR</name>
<comment type="catalytic activity">
    <reaction evidence="9">
        <text>GMP + ATP = GDP + ADP</text>
        <dbReference type="Rhea" id="RHEA:20780"/>
        <dbReference type="ChEBI" id="CHEBI:30616"/>
        <dbReference type="ChEBI" id="CHEBI:58115"/>
        <dbReference type="ChEBI" id="CHEBI:58189"/>
        <dbReference type="ChEBI" id="CHEBI:456216"/>
        <dbReference type="EC" id="2.7.4.8"/>
    </reaction>
</comment>
<keyword evidence="6 9" id="KW-0418">Kinase</keyword>
<keyword evidence="7 9" id="KW-0067">ATP-binding</keyword>
<dbReference type="PANTHER" id="PTHR23117">
    <property type="entry name" value="GUANYLATE KINASE-RELATED"/>
    <property type="match status" value="1"/>
</dbReference>
<evidence type="ECO:0000256" key="1">
    <source>
        <dbReference type="ARBA" id="ARBA00005790"/>
    </source>
</evidence>
<comment type="subcellular location">
    <subcellularLocation>
        <location evidence="9">Cytoplasm</location>
    </subcellularLocation>
</comment>
<evidence type="ECO:0000256" key="6">
    <source>
        <dbReference type="ARBA" id="ARBA00022777"/>
    </source>
</evidence>
<dbReference type="EMBL" id="CVLB01000001">
    <property type="protein sequence ID" value="CRF33395.1"/>
    <property type="molecule type" value="Genomic_DNA"/>
</dbReference>
<comment type="similarity">
    <text evidence="1 9">Belongs to the guanylate kinase family.</text>
</comment>
<dbReference type="NCBIfam" id="TIGR03263">
    <property type="entry name" value="guanyl_kin"/>
    <property type="match status" value="1"/>
</dbReference>
<dbReference type="RefSeq" id="WP_048594595.1">
    <property type="nucleotide sequence ID" value="NZ_CVLB01000001.1"/>
</dbReference>
<keyword evidence="9" id="KW-0963">Cytoplasm</keyword>
<protein>
    <recommendedName>
        <fullName evidence="3 9">Guanylate kinase</fullName>
        <ecNumber evidence="2 9">2.7.4.8</ecNumber>
    </recommendedName>
    <alternativeName>
        <fullName evidence="8 9">GMP kinase</fullName>
    </alternativeName>
</protein>
<dbReference type="InterPro" id="IPR020590">
    <property type="entry name" value="Guanylate_kinase_CS"/>
</dbReference>
<feature type="binding site" evidence="9">
    <location>
        <begin position="9"/>
        <end position="16"/>
    </location>
    <ligand>
        <name>ATP</name>
        <dbReference type="ChEBI" id="CHEBI:30616"/>
    </ligand>
</feature>
<keyword evidence="4 9" id="KW-0808">Transferase</keyword>
<dbReference type="Gene3D" id="3.40.50.300">
    <property type="entry name" value="P-loop containing nucleotide triphosphate hydrolases"/>
    <property type="match status" value="1"/>
</dbReference>
<evidence type="ECO:0000313" key="11">
    <source>
        <dbReference type="EMBL" id="CRF33395.1"/>
    </source>
</evidence>
<dbReference type="FunFam" id="3.30.63.10:FF:000002">
    <property type="entry name" value="Guanylate kinase 1"/>
    <property type="match status" value="1"/>
</dbReference>
<dbReference type="CDD" id="cd00071">
    <property type="entry name" value="GMPK"/>
    <property type="match status" value="1"/>
</dbReference>
<dbReference type="SMART" id="SM00072">
    <property type="entry name" value="GuKc"/>
    <property type="match status" value="1"/>
</dbReference>
<evidence type="ECO:0000259" key="10">
    <source>
        <dbReference type="PROSITE" id="PS50052"/>
    </source>
</evidence>
<evidence type="ECO:0000256" key="2">
    <source>
        <dbReference type="ARBA" id="ARBA00012961"/>
    </source>
</evidence>
<dbReference type="PROSITE" id="PS00856">
    <property type="entry name" value="GUANYLATE_KINASE_1"/>
    <property type="match status" value="1"/>
</dbReference>
<organism evidence="11 12">
    <name type="scientific">Brachyspira suanatina</name>
    <dbReference type="NCBI Taxonomy" id="381802"/>
    <lineage>
        <taxon>Bacteria</taxon>
        <taxon>Pseudomonadati</taxon>
        <taxon>Spirochaetota</taxon>
        <taxon>Spirochaetia</taxon>
        <taxon>Brachyspirales</taxon>
        <taxon>Brachyspiraceae</taxon>
        <taxon>Brachyspira</taxon>
    </lineage>
</organism>
<dbReference type="SUPFAM" id="SSF52540">
    <property type="entry name" value="P-loop containing nucleoside triphosphate hydrolases"/>
    <property type="match status" value="1"/>
</dbReference>
<dbReference type="EC" id="2.7.4.8" evidence="2 9"/>
<dbReference type="OrthoDB" id="9808150at2"/>
<dbReference type="GO" id="GO:0005524">
    <property type="term" value="F:ATP binding"/>
    <property type="evidence" value="ECO:0007669"/>
    <property type="project" value="UniProtKB-UniRule"/>
</dbReference>
<accession>A0A0G4K721</accession>
<keyword evidence="5 9" id="KW-0547">Nucleotide-binding</keyword>
<proteinExistence type="inferred from homology"/>
<gene>
    <name evidence="9" type="primary">gmk</name>
    <name evidence="11" type="ORF">BRSU_1416</name>
</gene>
<evidence type="ECO:0000256" key="8">
    <source>
        <dbReference type="ARBA" id="ARBA00030128"/>
    </source>
</evidence>
<reference evidence="12" key="1">
    <citation type="submission" date="2015-04" db="EMBL/GenBank/DDBJ databases">
        <authorList>
            <person name="Mushtaq Mamoona"/>
        </authorList>
    </citation>
    <scope>NUCLEOTIDE SEQUENCE [LARGE SCALE GENOMIC DNA]</scope>
    <source>
        <strain evidence="12">AN4859/03</strain>
    </source>
</reference>
<dbReference type="GO" id="GO:0005829">
    <property type="term" value="C:cytosol"/>
    <property type="evidence" value="ECO:0007669"/>
    <property type="project" value="TreeGrafter"/>
</dbReference>
<sequence length="183" mass="21211">MSNIVVITAPSAAGKTTLIKKYMANHSNAVFSVSYTTRPKRENEVDGKDYYFVDKEKFEQMISDGDFIEWALVHDNYYGTSFKELEKADDENNILILDIDIQGALYIKSKGIDANYIFITPPSMEILKKRLEDRGTETEESIKLRIWDAKRELEYKDKFDIIIENDDVEEAYKKLEEAINSKL</sequence>
<dbReference type="GO" id="GO:0004385">
    <property type="term" value="F:GMP kinase activity"/>
    <property type="evidence" value="ECO:0007669"/>
    <property type="project" value="UniProtKB-UniRule"/>
</dbReference>
<evidence type="ECO:0000313" key="12">
    <source>
        <dbReference type="Proteomes" id="UP000043763"/>
    </source>
</evidence>
<dbReference type="PANTHER" id="PTHR23117:SF13">
    <property type="entry name" value="GUANYLATE KINASE"/>
    <property type="match status" value="1"/>
</dbReference>
<comment type="function">
    <text evidence="9">Essential for recycling GMP and indirectly, cGMP.</text>
</comment>
<evidence type="ECO:0000256" key="7">
    <source>
        <dbReference type="ARBA" id="ARBA00022840"/>
    </source>
</evidence>
<evidence type="ECO:0000256" key="5">
    <source>
        <dbReference type="ARBA" id="ARBA00022741"/>
    </source>
</evidence>
<dbReference type="Pfam" id="PF00625">
    <property type="entry name" value="Guanylate_kin"/>
    <property type="match status" value="1"/>
</dbReference>
<dbReference type="PROSITE" id="PS50052">
    <property type="entry name" value="GUANYLATE_KINASE_2"/>
    <property type="match status" value="1"/>
</dbReference>
<evidence type="ECO:0000256" key="3">
    <source>
        <dbReference type="ARBA" id="ARBA00016296"/>
    </source>
</evidence>
<dbReference type="InterPro" id="IPR008144">
    <property type="entry name" value="Guanylate_kin-like_dom"/>
</dbReference>
<keyword evidence="12" id="KW-1185">Reference proteome</keyword>
<dbReference type="Proteomes" id="UP000043763">
    <property type="component" value="Unassembled WGS sequence"/>
</dbReference>
<evidence type="ECO:0000256" key="4">
    <source>
        <dbReference type="ARBA" id="ARBA00022679"/>
    </source>
</evidence>
<dbReference type="InterPro" id="IPR008145">
    <property type="entry name" value="GK/Ca_channel_bsu"/>
</dbReference>
<feature type="domain" description="Guanylate kinase-like" evidence="10">
    <location>
        <begin position="2"/>
        <end position="180"/>
    </location>
</feature>
<dbReference type="InterPro" id="IPR017665">
    <property type="entry name" value="Guanylate_kinase"/>
</dbReference>
<dbReference type="InterPro" id="IPR027417">
    <property type="entry name" value="P-loop_NTPase"/>
</dbReference>